<reference evidence="4" key="1">
    <citation type="journal article" date="2011" name="MBio">
        <title>Novel metabolic attributes of the genus Cyanothece, comprising a group of unicellular nitrogen-fixing Cyanobacteria.</title>
        <authorList>
            <person name="Bandyopadhyay A."/>
            <person name="Elvitigala T."/>
            <person name="Welsh E."/>
            <person name="Stockel J."/>
            <person name="Liberton M."/>
            <person name="Min H."/>
            <person name="Sherman L.A."/>
            <person name="Pakrasi H.B."/>
        </authorList>
    </citation>
    <scope>NUCLEOTIDE SEQUENCE [LARGE SCALE GENOMIC DNA]</scope>
    <source>
        <strain evidence="4">PCC 7424</strain>
    </source>
</reference>
<evidence type="ECO:0000313" key="3">
    <source>
        <dbReference type="EMBL" id="ACK68719.1"/>
    </source>
</evidence>
<feature type="compositionally biased region" description="Low complexity" evidence="1">
    <location>
        <begin position="134"/>
        <end position="148"/>
    </location>
</feature>
<keyword evidence="4" id="KW-1185">Reference proteome</keyword>
<dbReference type="OrthoDB" id="529932at2"/>
<protein>
    <submittedName>
        <fullName evidence="3">Uncharacterized protein</fullName>
    </submittedName>
</protein>
<feature type="compositionally biased region" description="Polar residues" evidence="1">
    <location>
        <begin position="266"/>
        <end position="282"/>
    </location>
</feature>
<feature type="compositionally biased region" description="Pro residues" evidence="1">
    <location>
        <begin position="162"/>
        <end position="186"/>
    </location>
</feature>
<dbReference type="KEGG" id="cyc:PCC7424_0251"/>
<feature type="compositionally biased region" description="Pro residues" evidence="1">
    <location>
        <begin position="42"/>
        <end position="62"/>
    </location>
</feature>
<feature type="region of interest" description="Disordered" evidence="1">
    <location>
        <begin position="261"/>
        <end position="282"/>
    </location>
</feature>
<feature type="signal peptide" evidence="2">
    <location>
        <begin position="1"/>
        <end position="18"/>
    </location>
</feature>
<gene>
    <name evidence="3" type="ordered locus">PCC7424_0251</name>
</gene>
<keyword evidence="2" id="KW-0732">Signal</keyword>
<evidence type="ECO:0000313" key="4">
    <source>
        <dbReference type="Proteomes" id="UP000002384"/>
    </source>
</evidence>
<sequence length="282" mass="28608">MKKIILLTCIAGLSGLMGGCSLLGFGNKPDETAIVEDTPTPSASPSPSPSPAQPFGQTPPPGSGSTTNIDIAGLIPSSPPSQIPIQQGRTDPFAAVPVTPIITVDPTKIPTPPAPTSVIPATPSRVPTANPSGVSRNVPNPSVRSNPPGVTNRPGKANPPTASVPPGKPQPPVPQAPVAPPPPPQPTEAEGVLVSGVVGLPTRPIAIIKAPGERVERTVTPGSFIANGQVLVKAIYADSDNPIVILEQYGIEVAKKVGEAPVQANAPETPQESETPPNSEQS</sequence>
<feature type="region of interest" description="Disordered" evidence="1">
    <location>
        <begin position="31"/>
        <end position="90"/>
    </location>
</feature>
<dbReference type="EMBL" id="CP001291">
    <property type="protein sequence ID" value="ACK68719.1"/>
    <property type="molecule type" value="Genomic_DNA"/>
</dbReference>
<evidence type="ECO:0000256" key="2">
    <source>
        <dbReference type="SAM" id="SignalP"/>
    </source>
</evidence>
<dbReference type="HOGENOM" id="CLU_069098_0_0_3"/>
<dbReference type="AlphaFoldDB" id="B7KAP7"/>
<evidence type="ECO:0000256" key="1">
    <source>
        <dbReference type="SAM" id="MobiDB-lite"/>
    </source>
</evidence>
<dbReference type="Proteomes" id="UP000002384">
    <property type="component" value="Chromosome"/>
</dbReference>
<accession>B7KAP7</accession>
<name>B7KAP7_GLOC7</name>
<proteinExistence type="predicted"/>
<feature type="region of interest" description="Disordered" evidence="1">
    <location>
        <begin position="103"/>
        <end position="191"/>
    </location>
</feature>
<dbReference type="eggNOG" id="ENOG50336GU">
    <property type="taxonomic scope" value="Bacteria"/>
</dbReference>
<dbReference type="RefSeq" id="WP_012597669.1">
    <property type="nucleotide sequence ID" value="NC_011729.1"/>
</dbReference>
<organism evidence="3 4">
    <name type="scientific">Gloeothece citriformis (strain PCC 7424)</name>
    <name type="common">Cyanothece sp. (strain PCC 7424)</name>
    <dbReference type="NCBI Taxonomy" id="65393"/>
    <lineage>
        <taxon>Bacteria</taxon>
        <taxon>Bacillati</taxon>
        <taxon>Cyanobacteriota</taxon>
        <taxon>Cyanophyceae</taxon>
        <taxon>Oscillatoriophycideae</taxon>
        <taxon>Chroococcales</taxon>
        <taxon>Aphanothecaceae</taxon>
        <taxon>Gloeothece</taxon>
        <taxon>Gloeothece citriformis</taxon>
    </lineage>
</organism>
<dbReference type="STRING" id="65393.PCC7424_0251"/>
<dbReference type="PROSITE" id="PS51257">
    <property type="entry name" value="PROKAR_LIPOPROTEIN"/>
    <property type="match status" value="1"/>
</dbReference>
<feature type="chain" id="PRO_5002856368" evidence="2">
    <location>
        <begin position="19"/>
        <end position="282"/>
    </location>
</feature>